<dbReference type="PANTHER" id="PTHR33670:SF1">
    <property type="entry name" value="OS09G0416300 PROTEIN"/>
    <property type="match status" value="1"/>
</dbReference>
<sequence length="141" mass="14092">MGTEVLRPQDCLREIVEEGGDLRGSEKVGGLGEARRRGEAAAGVEAGRVGILKRGGRRGEEGGGGVGGGGVRGGAAGAGPARHPEGAADAAAAAEEGGDAYAGSAFAASPSPRALPLPRFPRRSEAAAEATRALRRLLRLE</sequence>
<gene>
    <name evidence="2" type="ORF">CB5_LOCUS12387</name>
</gene>
<protein>
    <submittedName>
        <fullName evidence="2">Uncharacterized protein</fullName>
    </submittedName>
</protein>
<dbReference type="PANTHER" id="PTHR33670">
    <property type="entry name" value="SPLICING FACTOR, PROLINE- AND GLUTAMINE-RICH-LIKE"/>
    <property type="match status" value="1"/>
</dbReference>
<evidence type="ECO:0000256" key="1">
    <source>
        <dbReference type="SAM" id="MobiDB-lite"/>
    </source>
</evidence>
<organism evidence="2">
    <name type="scientific">Ananas comosus var. bracteatus</name>
    <name type="common">red pineapple</name>
    <dbReference type="NCBI Taxonomy" id="296719"/>
    <lineage>
        <taxon>Eukaryota</taxon>
        <taxon>Viridiplantae</taxon>
        <taxon>Streptophyta</taxon>
        <taxon>Embryophyta</taxon>
        <taxon>Tracheophyta</taxon>
        <taxon>Spermatophyta</taxon>
        <taxon>Magnoliopsida</taxon>
        <taxon>Liliopsida</taxon>
        <taxon>Poales</taxon>
        <taxon>Bromeliaceae</taxon>
        <taxon>Bromelioideae</taxon>
        <taxon>Ananas</taxon>
    </lineage>
</organism>
<evidence type="ECO:0000313" key="2">
    <source>
        <dbReference type="EMBL" id="CAD1829176.1"/>
    </source>
</evidence>
<dbReference type="EMBL" id="LR862147">
    <property type="protein sequence ID" value="CAD1829176.1"/>
    <property type="molecule type" value="Genomic_DNA"/>
</dbReference>
<name>A0A6V7PF80_ANACO</name>
<dbReference type="AlphaFoldDB" id="A0A6V7PF80"/>
<feature type="region of interest" description="Disordered" evidence="1">
    <location>
        <begin position="52"/>
        <end position="126"/>
    </location>
</feature>
<reference evidence="2" key="1">
    <citation type="submission" date="2020-07" db="EMBL/GenBank/DDBJ databases">
        <authorList>
            <person name="Lin J."/>
        </authorList>
    </citation>
    <scope>NUCLEOTIDE SEQUENCE</scope>
</reference>
<dbReference type="InterPro" id="IPR028322">
    <property type="entry name" value="PNRC-like_rgn"/>
</dbReference>
<feature type="compositionally biased region" description="Low complexity" evidence="1">
    <location>
        <begin position="87"/>
        <end position="112"/>
    </location>
</feature>
<dbReference type="Pfam" id="PF15365">
    <property type="entry name" value="PNRC"/>
    <property type="match status" value="1"/>
</dbReference>
<dbReference type="GO" id="GO:0016071">
    <property type="term" value="P:mRNA metabolic process"/>
    <property type="evidence" value="ECO:0007669"/>
    <property type="project" value="UniProtKB-ARBA"/>
</dbReference>
<feature type="compositionally biased region" description="Gly residues" evidence="1">
    <location>
        <begin position="62"/>
        <end position="77"/>
    </location>
</feature>
<proteinExistence type="predicted"/>
<accession>A0A6V7PF80</accession>